<evidence type="ECO:0000313" key="1">
    <source>
        <dbReference type="EMBL" id="WUI80522.1"/>
    </source>
</evidence>
<dbReference type="RefSeq" id="WP_328366626.1">
    <property type="nucleotide sequence ID" value="NZ_CP107941.1"/>
</dbReference>
<evidence type="ECO:0000313" key="2">
    <source>
        <dbReference type="Proteomes" id="UP001346877"/>
    </source>
</evidence>
<reference evidence="1 2" key="1">
    <citation type="submission" date="2022-10" db="EMBL/GenBank/DDBJ databases">
        <title>The complete genomes of actinobacterial strains from the NBC collection.</title>
        <authorList>
            <person name="Joergensen T.S."/>
            <person name="Alvarez Arevalo M."/>
            <person name="Sterndorff E.B."/>
            <person name="Faurdal D."/>
            <person name="Vuksanovic O."/>
            <person name="Mourched A.-S."/>
            <person name="Charusanti P."/>
            <person name="Shaw S."/>
            <person name="Blin K."/>
            <person name="Weber T."/>
        </authorList>
    </citation>
    <scope>NUCLEOTIDE SEQUENCE [LARGE SCALE GENOMIC DNA]</scope>
    <source>
        <strain evidence="1 2">NBC_00396</strain>
    </source>
</reference>
<dbReference type="EMBL" id="CP107941">
    <property type="protein sequence ID" value="WUI80522.1"/>
    <property type="molecule type" value="Genomic_DNA"/>
</dbReference>
<evidence type="ECO:0008006" key="3">
    <source>
        <dbReference type="Google" id="ProtNLM"/>
    </source>
</evidence>
<sequence>MPPHFPRPEEFAHPAEAAALDTGMTPGQESMYCRRCRRGLNIRFNDLGLIVGYLHAAEQRGQQSDHRPEPAPITDIPDPIIECDFCSRPEAAWIYQCANQVTDARRITGQVVSVNDYRSRNHAARVRRTDTEHAITQAWGERWTACQGCADLIEARDMYGLILRVTDAMPAKLTRGKHLMRTRGELHDSFSAVFDTLAAGRGQITPGHSLGIWPDTTEKTS</sequence>
<accession>A0ABZ1P971</accession>
<gene>
    <name evidence="1" type="ORF">OG375_21560</name>
</gene>
<organism evidence="1 2">
    <name type="scientific">Micromonospora zamorensis</name>
    <dbReference type="NCBI Taxonomy" id="709883"/>
    <lineage>
        <taxon>Bacteria</taxon>
        <taxon>Bacillati</taxon>
        <taxon>Actinomycetota</taxon>
        <taxon>Actinomycetes</taxon>
        <taxon>Micromonosporales</taxon>
        <taxon>Micromonosporaceae</taxon>
        <taxon>Micromonospora</taxon>
    </lineage>
</organism>
<name>A0ABZ1P971_9ACTN</name>
<dbReference type="Proteomes" id="UP001346877">
    <property type="component" value="Chromosome"/>
</dbReference>
<keyword evidence="2" id="KW-1185">Reference proteome</keyword>
<proteinExistence type="predicted"/>
<protein>
    <recommendedName>
        <fullName evidence="3">Recombination endonuclease VII</fullName>
    </recommendedName>
</protein>